<reference evidence="17" key="2">
    <citation type="submission" date="2022-03" db="EMBL/GenBank/DDBJ databases">
        <title>Draft title - Genomic analysis of global carrot germplasm unveils the trajectory of domestication and the origin of high carotenoid orange carrot.</title>
        <authorList>
            <person name="Iorizzo M."/>
            <person name="Ellison S."/>
            <person name="Senalik D."/>
            <person name="Macko-Podgorni A."/>
            <person name="Grzebelus D."/>
            <person name="Bostan H."/>
            <person name="Rolling W."/>
            <person name="Curaba J."/>
            <person name="Simon P."/>
        </authorList>
    </citation>
    <scope>NUCLEOTIDE SEQUENCE</scope>
    <source>
        <tissue evidence="17">Leaf</tissue>
    </source>
</reference>
<dbReference type="SUPFAM" id="SSF50729">
    <property type="entry name" value="PH domain-like"/>
    <property type="match status" value="1"/>
</dbReference>
<comment type="similarity">
    <text evidence="3">Belongs to the protein kinase superfamily. AGC Ser/Thr protein kinase family. PDPK1 subfamily.</text>
</comment>
<dbReference type="InterPro" id="IPR039046">
    <property type="entry name" value="PDPK1"/>
</dbReference>
<dbReference type="SUPFAM" id="SSF56112">
    <property type="entry name" value="Protein kinase-like (PK-like)"/>
    <property type="match status" value="1"/>
</dbReference>
<comment type="catalytic activity">
    <reaction evidence="14">
        <text>L-seryl-[protein] + ATP = O-phospho-L-seryl-[protein] + ADP + H(+)</text>
        <dbReference type="Rhea" id="RHEA:17989"/>
        <dbReference type="Rhea" id="RHEA-COMP:9863"/>
        <dbReference type="Rhea" id="RHEA-COMP:11604"/>
        <dbReference type="ChEBI" id="CHEBI:15378"/>
        <dbReference type="ChEBI" id="CHEBI:29999"/>
        <dbReference type="ChEBI" id="CHEBI:30616"/>
        <dbReference type="ChEBI" id="CHEBI:83421"/>
        <dbReference type="ChEBI" id="CHEBI:456216"/>
        <dbReference type="EC" id="2.7.11.1"/>
    </reaction>
</comment>
<keyword evidence="8" id="KW-0808">Transferase</keyword>
<evidence type="ECO:0000256" key="4">
    <source>
        <dbReference type="ARBA" id="ARBA00012513"/>
    </source>
</evidence>
<keyword evidence="18" id="KW-1185">Reference proteome</keyword>
<feature type="compositionally biased region" description="Low complexity" evidence="15">
    <location>
        <begin position="23"/>
        <end position="34"/>
    </location>
</feature>
<dbReference type="EC" id="2.7.11.1" evidence="4"/>
<evidence type="ECO:0000256" key="6">
    <source>
        <dbReference type="ARBA" id="ARBA00022527"/>
    </source>
</evidence>
<dbReference type="PROSITE" id="PS50011">
    <property type="entry name" value="PROTEIN_KINASE_DOM"/>
    <property type="match status" value="1"/>
</dbReference>
<reference evidence="17" key="1">
    <citation type="journal article" date="2016" name="Nat. Genet.">
        <title>A high-quality carrot genome assembly provides new insights into carotenoid accumulation and asterid genome evolution.</title>
        <authorList>
            <person name="Iorizzo M."/>
            <person name="Ellison S."/>
            <person name="Senalik D."/>
            <person name="Zeng P."/>
            <person name="Satapoomin P."/>
            <person name="Huang J."/>
            <person name="Bowman M."/>
            <person name="Iovene M."/>
            <person name="Sanseverino W."/>
            <person name="Cavagnaro P."/>
            <person name="Yildiz M."/>
            <person name="Macko-Podgorni A."/>
            <person name="Moranska E."/>
            <person name="Grzebelus E."/>
            <person name="Grzebelus D."/>
            <person name="Ashrafi H."/>
            <person name="Zheng Z."/>
            <person name="Cheng S."/>
            <person name="Spooner D."/>
            <person name="Van Deynze A."/>
            <person name="Simon P."/>
        </authorList>
    </citation>
    <scope>NUCLEOTIDE SEQUENCE</scope>
    <source>
        <tissue evidence="17">Leaf</tissue>
    </source>
</reference>
<sequence>MSASVGDQGGGGATVDNMDKDNVNNNNNIANNTNKPPLRAKSFSFRAPQENFTIKDFELGKIYGVGSYSKVVRAKKKDTGMVYALKIMDKKFITKENKTAYVKLERIVLDQLDHPGIVRLFFTFQDATSLYMALESCEGGELFDQITRKGRLSEDETRFYAAEVVDALEYIHKLGLLHRDIKPENLLLSSDGHIKIADFGSVKPMQDSSITLLPNAASDDKACTFVGTAAYVPPEVLNSSPATVGNDLWALGCTLYQMLAGSSPFKDASEWLTFQRIIARDLRFPDYFSEEAKDLIDRLLDVNPSNRPGAGPDGYASLKNHPFFNGINWDDLKALKPPVLALPRKDLSRNLSRNLSCAKDGSEKQASDDGENASSITRLASIESFDSKWQQFLEPNESIIMISMVKKHQKLTSKKVQLILTNKPKIIYVNPSKLEPKESIVWSDNPNELSVQVASPTNFKICTPKKILSFEDAKQRALHWKKAIEALQGH</sequence>
<evidence type="ECO:0000313" key="17">
    <source>
        <dbReference type="EMBL" id="WOG97328.1"/>
    </source>
</evidence>
<dbReference type="FunFam" id="2.30.29.30:FF:000305">
    <property type="entry name" value="3-phosphoinositide-dependent protein kinase 1"/>
    <property type="match status" value="1"/>
</dbReference>
<accession>A0AAF0WYY2</accession>
<evidence type="ECO:0000256" key="3">
    <source>
        <dbReference type="ARBA" id="ARBA00010006"/>
    </source>
</evidence>
<dbReference type="Gene3D" id="1.10.510.10">
    <property type="entry name" value="Transferase(Phosphotransferase) domain 1"/>
    <property type="match status" value="1"/>
</dbReference>
<keyword evidence="10" id="KW-0418">Kinase</keyword>
<dbReference type="GO" id="GO:0016020">
    <property type="term" value="C:membrane"/>
    <property type="evidence" value="ECO:0007669"/>
    <property type="project" value="UniProtKB-SubCell"/>
</dbReference>
<dbReference type="FunFam" id="1.10.510.10:FF:000330">
    <property type="entry name" value="3-phosphoinositide-dependent protein kinase 2-like"/>
    <property type="match status" value="1"/>
</dbReference>
<evidence type="ECO:0000256" key="10">
    <source>
        <dbReference type="ARBA" id="ARBA00022777"/>
    </source>
</evidence>
<name>A0AAF0WYY2_DAUCS</name>
<evidence type="ECO:0000256" key="2">
    <source>
        <dbReference type="ARBA" id="ARBA00004496"/>
    </source>
</evidence>
<dbReference type="Pfam" id="PF14593">
    <property type="entry name" value="PH_3"/>
    <property type="match status" value="1"/>
</dbReference>
<proteinExistence type="inferred from homology"/>
<dbReference type="Gene3D" id="3.30.200.20">
    <property type="entry name" value="Phosphorylase Kinase, domain 1"/>
    <property type="match status" value="1"/>
</dbReference>
<keyword evidence="11" id="KW-0067">ATP-binding</keyword>
<dbReference type="GO" id="GO:0005952">
    <property type="term" value="C:cAMP-dependent protein kinase complex"/>
    <property type="evidence" value="ECO:0007669"/>
    <property type="project" value="TreeGrafter"/>
</dbReference>
<evidence type="ECO:0000256" key="13">
    <source>
        <dbReference type="ARBA" id="ARBA00047899"/>
    </source>
</evidence>
<dbReference type="GO" id="GO:0005524">
    <property type="term" value="F:ATP binding"/>
    <property type="evidence" value="ECO:0007669"/>
    <property type="project" value="UniProtKB-KW"/>
</dbReference>
<evidence type="ECO:0000256" key="14">
    <source>
        <dbReference type="ARBA" id="ARBA00048679"/>
    </source>
</evidence>
<dbReference type="InterPro" id="IPR033931">
    <property type="entry name" value="PDK1-typ_PH"/>
</dbReference>
<keyword evidence="6" id="KW-0723">Serine/threonine-protein kinase</keyword>
<dbReference type="InterPro" id="IPR011009">
    <property type="entry name" value="Kinase-like_dom_sf"/>
</dbReference>
<evidence type="ECO:0000256" key="7">
    <source>
        <dbReference type="ARBA" id="ARBA00022553"/>
    </source>
</evidence>
<comment type="catalytic activity">
    <reaction evidence="13">
        <text>L-threonyl-[protein] + ATP = O-phospho-L-threonyl-[protein] + ADP + H(+)</text>
        <dbReference type="Rhea" id="RHEA:46608"/>
        <dbReference type="Rhea" id="RHEA-COMP:11060"/>
        <dbReference type="Rhea" id="RHEA-COMP:11605"/>
        <dbReference type="ChEBI" id="CHEBI:15378"/>
        <dbReference type="ChEBI" id="CHEBI:30013"/>
        <dbReference type="ChEBI" id="CHEBI:30616"/>
        <dbReference type="ChEBI" id="CHEBI:61977"/>
        <dbReference type="ChEBI" id="CHEBI:456216"/>
        <dbReference type="EC" id="2.7.11.1"/>
    </reaction>
</comment>
<dbReference type="PROSITE" id="PS00108">
    <property type="entry name" value="PROTEIN_KINASE_ST"/>
    <property type="match status" value="1"/>
</dbReference>
<dbReference type="InterPro" id="IPR000719">
    <property type="entry name" value="Prot_kinase_dom"/>
</dbReference>
<evidence type="ECO:0000256" key="1">
    <source>
        <dbReference type="ARBA" id="ARBA00004170"/>
    </source>
</evidence>
<keyword evidence="5" id="KW-0963">Cytoplasm</keyword>
<dbReference type="EMBL" id="CP093346">
    <property type="protein sequence ID" value="WOG97328.1"/>
    <property type="molecule type" value="Genomic_DNA"/>
</dbReference>
<dbReference type="SMART" id="SM00220">
    <property type="entry name" value="S_TKc"/>
    <property type="match status" value="1"/>
</dbReference>
<evidence type="ECO:0000256" key="9">
    <source>
        <dbReference type="ARBA" id="ARBA00022741"/>
    </source>
</evidence>
<dbReference type="CDD" id="cd05581">
    <property type="entry name" value="STKc_PDK1"/>
    <property type="match status" value="1"/>
</dbReference>
<dbReference type="PANTHER" id="PTHR24353:SF37">
    <property type="entry name" value="CAMP-DEPENDENT PROTEIN KINASE CATALYTIC SUBUNIT PRKX"/>
    <property type="match status" value="1"/>
</dbReference>
<dbReference type="Pfam" id="PF00069">
    <property type="entry name" value="Pkinase"/>
    <property type="match status" value="1"/>
</dbReference>
<evidence type="ECO:0000256" key="11">
    <source>
        <dbReference type="ARBA" id="ARBA00022840"/>
    </source>
</evidence>
<feature type="domain" description="Protein kinase" evidence="16">
    <location>
        <begin position="57"/>
        <end position="324"/>
    </location>
</feature>
<dbReference type="InterPro" id="IPR008271">
    <property type="entry name" value="Ser/Thr_kinase_AS"/>
</dbReference>
<dbReference type="PANTHER" id="PTHR24353">
    <property type="entry name" value="CYCLIC NUCLEOTIDE-DEPENDENT PROTEIN KINASE"/>
    <property type="match status" value="1"/>
</dbReference>
<comment type="subcellular location">
    <subcellularLocation>
        <location evidence="2">Cytoplasm</location>
    </subcellularLocation>
    <subcellularLocation>
        <location evidence="1">Membrane</location>
        <topology evidence="1">Peripheral membrane protein</topology>
    </subcellularLocation>
</comment>
<protein>
    <recommendedName>
        <fullName evidence="4">non-specific serine/threonine protein kinase</fullName>
        <ecNumber evidence="4">2.7.11.1</ecNumber>
    </recommendedName>
</protein>
<dbReference type="AlphaFoldDB" id="A0AAF0WYY2"/>
<dbReference type="FunFam" id="3.30.200.20:FF:000191">
    <property type="entry name" value="3-phosphoinositide-dependent protein kinase 2-like"/>
    <property type="match status" value="1"/>
</dbReference>
<feature type="region of interest" description="Disordered" evidence="15">
    <location>
        <begin position="1"/>
        <end position="40"/>
    </location>
</feature>
<dbReference type="GO" id="GO:0004691">
    <property type="term" value="F:cAMP-dependent protein kinase activity"/>
    <property type="evidence" value="ECO:0007669"/>
    <property type="project" value="TreeGrafter"/>
</dbReference>
<evidence type="ECO:0000256" key="15">
    <source>
        <dbReference type="SAM" id="MobiDB-lite"/>
    </source>
</evidence>
<organism evidence="17 18">
    <name type="scientific">Daucus carota subsp. sativus</name>
    <name type="common">Carrot</name>
    <dbReference type="NCBI Taxonomy" id="79200"/>
    <lineage>
        <taxon>Eukaryota</taxon>
        <taxon>Viridiplantae</taxon>
        <taxon>Streptophyta</taxon>
        <taxon>Embryophyta</taxon>
        <taxon>Tracheophyta</taxon>
        <taxon>Spermatophyta</taxon>
        <taxon>Magnoliopsida</taxon>
        <taxon>eudicotyledons</taxon>
        <taxon>Gunneridae</taxon>
        <taxon>Pentapetalae</taxon>
        <taxon>asterids</taxon>
        <taxon>campanulids</taxon>
        <taxon>Apiales</taxon>
        <taxon>Apiaceae</taxon>
        <taxon>Apioideae</taxon>
        <taxon>Scandiceae</taxon>
        <taxon>Daucinae</taxon>
        <taxon>Daucus</taxon>
        <taxon>Daucus sect. Daucus</taxon>
    </lineage>
</organism>
<evidence type="ECO:0000313" key="18">
    <source>
        <dbReference type="Proteomes" id="UP000077755"/>
    </source>
</evidence>
<dbReference type="GO" id="GO:0005737">
    <property type="term" value="C:cytoplasm"/>
    <property type="evidence" value="ECO:0007669"/>
    <property type="project" value="UniProtKB-SubCell"/>
</dbReference>
<keyword evidence="9" id="KW-0547">Nucleotide-binding</keyword>
<dbReference type="Gene3D" id="2.30.29.30">
    <property type="entry name" value="Pleckstrin-homology domain (PH domain)/Phosphotyrosine-binding domain (PTB)"/>
    <property type="match status" value="1"/>
</dbReference>
<keyword evidence="12" id="KW-0472">Membrane</keyword>
<evidence type="ECO:0000256" key="8">
    <source>
        <dbReference type="ARBA" id="ARBA00022679"/>
    </source>
</evidence>
<evidence type="ECO:0000256" key="12">
    <source>
        <dbReference type="ARBA" id="ARBA00023136"/>
    </source>
</evidence>
<evidence type="ECO:0000256" key="5">
    <source>
        <dbReference type="ARBA" id="ARBA00022490"/>
    </source>
</evidence>
<gene>
    <name evidence="17" type="ORF">DCAR_0416668</name>
</gene>
<dbReference type="InterPro" id="IPR011993">
    <property type="entry name" value="PH-like_dom_sf"/>
</dbReference>
<dbReference type="Proteomes" id="UP000077755">
    <property type="component" value="Chromosome 4"/>
</dbReference>
<evidence type="ECO:0000259" key="16">
    <source>
        <dbReference type="PROSITE" id="PS50011"/>
    </source>
</evidence>
<keyword evidence="7" id="KW-0597">Phosphoprotein</keyword>